<accession>A0ABS1JEM2</accession>
<organism evidence="2 3">
    <name type="scientific">Tumebacillus amylolyticus</name>
    <dbReference type="NCBI Taxonomy" id="2801339"/>
    <lineage>
        <taxon>Bacteria</taxon>
        <taxon>Bacillati</taxon>
        <taxon>Bacillota</taxon>
        <taxon>Bacilli</taxon>
        <taxon>Bacillales</taxon>
        <taxon>Alicyclobacillaceae</taxon>
        <taxon>Tumebacillus</taxon>
    </lineage>
</organism>
<feature type="domain" description="FAS1-like dehydratase" evidence="1">
    <location>
        <begin position="7"/>
        <end position="126"/>
    </location>
</feature>
<sequence length="137" mass="14908">MQNLTSIIGQTTSAVLNEVEKGAVRKFADAIGDPNPIFRTGDASGRITVPPTFSFTFDHGDLDGFSLKTDGLIHGEQEFNLLHPIYVGDTLSCSMTVKDVYERSGKSGSMTFLVLEQTGVNQHGKTCYHNVATIIIR</sequence>
<gene>
    <name evidence="2" type="ORF">JJB07_19160</name>
</gene>
<reference evidence="2 3" key="1">
    <citation type="submission" date="2021-01" db="EMBL/GenBank/DDBJ databases">
        <title>Tumebacillus sp. strain ITR2 16S ribosomal RNA gene Genome sequencing and assembly.</title>
        <authorList>
            <person name="Kang M."/>
        </authorList>
    </citation>
    <scope>NUCLEOTIDE SEQUENCE [LARGE SCALE GENOMIC DNA]</scope>
    <source>
        <strain evidence="2 3">ITR2</strain>
    </source>
</reference>
<dbReference type="SUPFAM" id="SSF54637">
    <property type="entry name" value="Thioesterase/thiol ester dehydrase-isomerase"/>
    <property type="match status" value="1"/>
</dbReference>
<evidence type="ECO:0000313" key="2">
    <source>
        <dbReference type="EMBL" id="MBL0388731.1"/>
    </source>
</evidence>
<dbReference type="InterPro" id="IPR029069">
    <property type="entry name" value="HotDog_dom_sf"/>
</dbReference>
<dbReference type="Proteomes" id="UP000602284">
    <property type="component" value="Unassembled WGS sequence"/>
</dbReference>
<proteinExistence type="predicted"/>
<dbReference type="Gene3D" id="3.10.129.10">
    <property type="entry name" value="Hotdog Thioesterase"/>
    <property type="match status" value="1"/>
</dbReference>
<dbReference type="RefSeq" id="WP_201637681.1">
    <property type="nucleotide sequence ID" value="NZ_JAEQNB010000006.1"/>
</dbReference>
<dbReference type="CDD" id="cd03441">
    <property type="entry name" value="R_hydratase_like"/>
    <property type="match status" value="1"/>
</dbReference>
<name>A0ABS1JEM2_9BACL</name>
<keyword evidence="3" id="KW-1185">Reference proteome</keyword>
<dbReference type="Pfam" id="PF13452">
    <property type="entry name" value="FAS1_DH_region"/>
    <property type="match status" value="1"/>
</dbReference>
<dbReference type="EMBL" id="JAEQNB010000006">
    <property type="protein sequence ID" value="MBL0388731.1"/>
    <property type="molecule type" value="Genomic_DNA"/>
</dbReference>
<comment type="caution">
    <text evidence="2">The sequence shown here is derived from an EMBL/GenBank/DDBJ whole genome shotgun (WGS) entry which is preliminary data.</text>
</comment>
<evidence type="ECO:0000313" key="3">
    <source>
        <dbReference type="Proteomes" id="UP000602284"/>
    </source>
</evidence>
<evidence type="ECO:0000259" key="1">
    <source>
        <dbReference type="Pfam" id="PF13452"/>
    </source>
</evidence>
<dbReference type="InterPro" id="IPR039569">
    <property type="entry name" value="FAS1-like_DH_region"/>
</dbReference>
<protein>
    <submittedName>
        <fullName evidence="2">MaoC family dehydratase N-terminal domain-containing protein</fullName>
    </submittedName>
</protein>